<protein>
    <submittedName>
        <fullName evidence="2">Uncharacterized protein</fullName>
    </submittedName>
</protein>
<dbReference type="AlphaFoldDB" id="A0A504J1L9"/>
<accession>A0A504J1L9</accession>
<keyword evidence="3" id="KW-1185">Reference proteome</keyword>
<evidence type="ECO:0000313" key="2">
    <source>
        <dbReference type="EMBL" id="TPN82382.1"/>
    </source>
</evidence>
<name>A0A504J1L9_9FLAO</name>
<proteinExistence type="predicted"/>
<keyword evidence="1" id="KW-0472">Membrane</keyword>
<evidence type="ECO:0000313" key="3">
    <source>
        <dbReference type="Proteomes" id="UP000315540"/>
    </source>
</evidence>
<dbReference type="EMBL" id="VFWZ01000009">
    <property type="protein sequence ID" value="TPN82382.1"/>
    <property type="molecule type" value="Genomic_DNA"/>
</dbReference>
<dbReference type="OrthoDB" id="1488930at2"/>
<organism evidence="2 3">
    <name type="scientific">Aquimarina algicola</name>
    <dbReference type="NCBI Taxonomy" id="2589995"/>
    <lineage>
        <taxon>Bacteria</taxon>
        <taxon>Pseudomonadati</taxon>
        <taxon>Bacteroidota</taxon>
        <taxon>Flavobacteriia</taxon>
        <taxon>Flavobacteriales</taxon>
        <taxon>Flavobacteriaceae</taxon>
        <taxon>Aquimarina</taxon>
    </lineage>
</organism>
<keyword evidence="1" id="KW-0812">Transmembrane</keyword>
<sequence>MKRNNVKNKTETIISTGVIFILIGFGYVLYLLNSLSQDVQEKKQELVDLNILISKNQDSLSFIDQRLRLKQTVLDSIVKEINKSNDIALREKVQQGLQIEQTLHNSLKTKVMGANVGQVVYMQVGDKETKEYLENIYLLDTLHQNEYKAFGYDLQPERTDNTVRYFHLEDSLKAQSLKNRIEKATGIPVQEQYIQGFEKEVPNQQLEVWLKKAKKDSIYP</sequence>
<reference evidence="2 3" key="1">
    <citation type="submission" date="2019-06" db="EMBL/GenBank/DDBJ databases">
        <authorList>
            <person name="Meng X."/>
        </authorList>
    </citation>
    <scope>NUCLEOTIDE SEQUENCE [LARGE SCALE GENOMIC DNA]</scope>
    <source>
        <strain evidence="2 3">M625</strain>
    </source>
</reference>
<comment type="caution">
    <text evidence="2">The sequence shown here is derived from an EMBL/GenBank/DDBJ whole genome shotgun (WGS) entry which is preliminary data.</text>
</comment>
<gene>
    <name evidence="2" type="ORF">FHK87_23465</name>
</gene>
<dbReference type="Proteomes" id="UP000315540">
    <property type="component" value="Unassembled WGS sequence"/>
</dbReference>
<keyword evidence="1" id="KW-1133">Transmembrane helix</keyword>
<dbReference type="RefSeq" id="WP_140597313.1">
    <property type="nucleotide sequence ID" value="NZ_VFWZ01000009.1"/>
</dbReference>
<evidence type="ECO:0000256" key="1">
    <source>
        <dbReference type="SAM" id="Phobius"/>
    </source>
</evidence>
<feature type="transmembrane region" description="Helical" evidence="1">
    <location>
        <begin position="12"/>
        <end position="32"/>
    </location>
</feature>